<comment type="caution">
    <text evidence="1">The sequence shown here is derived from an EMBL/GenBank/DDBJ whole genome shotgun (WGS) entry which is preliminary data.</text>
</comment>
<dbReference type="AlphaFoldDB" id="A0AAX6F0B8"/>
<accession>A0AAX6F0B8</accession>
<keyword evidence="1" id="KW-0689">Ribosomal protein</keyword>
<reference evidence="1" key="2">
    <citation type="submission" date="2023-04" db="EMBL/GenBank/DDBJ databases">
        <authorList>
            <person name="Bruccoleri R.E."/>
            <person name="Oakeley E.J."/>
            <person name="Faust A.-M."/>
            <person name="Dessus-Babus S."/>
            <person name="Altorfer M."/>
            <person name="Burckhardt D."/>
            <person name="Oertli M."/>
            <person name="Naumann U."/>
            <person name="Petersen F."/>
            <person name="Wong J."/>
        </authorList>
    </citation>
    <scope>NUCLEOTIDE SEQUENCE</scope>
    <source>
        <strain evidence="1">GSM-AAB239-AS_SAM_17_03QT</strain>
        <tissue evidence="1">Leaf</tissue>
    </source>
</reference>
<organism evidence="1 2">
    <name type="scientific">Iris pallida</name>
    <name type="common">Sweet iris</name>
    <dbReference type="NCBI Taxonomy" id="29817"/>
    <lineage>
        <taxon>Eukaryota</taxon>
        <taxon>Viridiplantae</taxon>
        <taxon>Streptophyta</taxon>
        <taxon>Embryophyta</taxon>
        <taxon>Tracheophyta</taxon>
        <taxon>Spermatophyta</taxon>
        <taxon>Magnoliopsida</taxon>
        <taxon>Liliopsida</taxon>
        <taxon>Asparagales</taxon>
        <taxon>Iridaceae</taxon>
        <taxon>Iridoideae</taxon>
        <taxon>Irideae</taxon>
        <taxon>Iris</taxon>
    </lineage>
</organism>
<protein>
    <submittedName>
        <fullName evidence="1">60S ribosomal protein L15-1</fullName>
    </submittedName>
</protein>
<gene>
    <name evidence="1" type="ORF">M6B38_163070</name>
</gene>
<keyword evidence="2" id="KW-1185">Reference proteome</keyword>
<dbReference type="GO" id="GO:0005840">
    <property type="term" value="C:ribosome"/>
    <property type="evidence" value="ECO:0007669"/>
    <property type="project" value="UniProtKB-KW"/>
</dbReference>
<proteinExistence type="predicted"/>
<keyword evidence="1" id="KW-0687">Ribonucleoprotein</keyword>
<dbReference type="EMBL" id="JANAVB010033011">
    <property type="protein sequence ID" value="KAJ6809744.1"/>
    <property type="molecule type" value="Genomic_DNA"/>
</dbReference>
<name>A0AAX6F0B8_IRIPA</name>
<sequence length="130" mass="13873">MRTQPTSTLRSSLLMLPTMPFATTPGSTGSARASTSTGSFVDSLLLAKSTEASAGKDTCTTRTGLLAGQPGRGTRPSLSADSVEFRLFRMVYSYVSPSVWRRFALNCKDLVMNLDAVSGCLFFSALQCLS</sequence>
<evidence type="ECO:0000313" key="1">
    <source>
        <dbReference type="EMBL" id="KAJ6809744.1"/>
    </source>
</evidence>
<dbReference type="Proteomes" id="UP001140949">
    <property type="component" value="Unassembled WGS sequence"/>
</dbReference>
<reference evidence="1" key="1">
    <citation type="journal article" date="2023" name="GigaByte">
        <title>Genome assembly of the bearded iris, Iris pallida Lam.</title>
        <authorList>
            <person name="Bruccoleri R.E."/>
            <person name="Oakeley E.J."/>
            <person name="Faust A.M.E."/>
            <person name="Altorfer M."/>
            <person name="Dessus-Babus S."/>
            <person name="Burckhardt D."/>
            <person name="Oertli M."/>
            <person name="Naumann U."/>
            <person name="Petersen F."/>
            <person name="Wong J."/>
        </authorList>
    </citation>
    <scope>NUCLEOTIDE SEQUENCE</scope>
    <source>
        <strain evidence="1">GSM-AAB239-AS_SAM_17_03QT</strain>
    </source>
</reference>
<evidence type="ECO:0000313" key="2">
    <source>
        <dbReference type="Proteomes" id="UP001140949"/>
    </source>
</evidence>